<evidence type="ECO:0000256" key="1">
    <source>
        <dbReference type="SAM" id="SignalP"/>
    </source>
</evidence>
<dbReference type="InterPro" id="IPR010239">
    <property type="entry name" value="CHP02001"/>
</dbReference>
<feature type="chain" id="PRO_5045039250" evidence="1">
    <location>
        <begin position="25"/>
        <end position="242"/>
    </location>
</feature>
<dbReference type="Pfam" id="PF09694">
    <property type="entry name" value="Gcw_chp"/>
    <property type="match status" value="1"/>
</dbReference>
<dbReference type="NCBIfam" id="TIGR02001">
    <property type="entry name" value="gcw_chp"/>
    <property type="match status" value="1"/>
</dbReference>
<keyword evidence="3" id="KW-1185">Reference proteome</keyword>
<sequence length="242" mass="26521">MKCNTIAAAASWAMLALSSVPAFAQEAEHQVSYNAAITSDYRYRGLSQTRLDPALQGGVDYVHGPTGLYVGTWLSTIKWTKDLGGDGDIEWDVYGGKRGMLSENLSYDVGGLYYWYPSNDLSPRANTFELYARLGFGPAYVKYSHSTTNLFGTANSKRSGYLDLGADIDVHDGYMLNLHAGRQEVNNNSMYSYTDYKVGLSKDFGLATVSLAWIKGNTKAYRSPEGENLGKSSAVLTVSKTF</sequence>
<name>A0ABN6T5L1_9BURK</name>
<accession>A0ABN6T5L1</accession>
<organism evidence="2 3">
    <name type="scientific">Massilia varians</name>
    <dbReference type="NCBI Taxonomy" id="457921"/>
    <lineage>
        <taxon>Bacteria</taxon>
        <taxon>Pseudomonadati</taxon>
        <taxon>Pseudomonadota</taxon>
        <taxon>Betaproteobacteria</taxon>
        <taxon>Burkholderiales</taxon>
        <taxon>Oxalobacteraceae</taxon>
        <taxon>Telluria group</taxon>
        <taxon>Massilia</taxon>
    </lineage>
</organism>
<feature type="signal peptide" evidence="1">
    <location>
        <begin position="1"/>
        <end position="24"/>
    </location>
</feature>
<dbReference type="RefSeq" id="WP_281912798.1">
    <property type="nucleotide sequence ID" value="NZ_AP026966.1"/>
</dbReference>
<dbReference type="EMBL" id="AP026966">
    <property type="protein sequence ID" value="BDT57508.1"/>
    <property type="molecule type" value="Genomic_DNA"/>
</dbReference>
<evidence type="ECO:0000313" key="2">
    <source>
        <dbReference type="EMBL" id="BDT57508.1"/>
    </source>
</evidence>
<dbReference type="Proteomes" id="UP001163336">
    <property type="component" value="Chromosome"/>
</dbReference>
<reference evidence="2" key="1">
    <citation type="submission" date="2022-11" db="EMBL/GenBank/DDBJ databases">
        <title>Isolation and characterization of PLA-degrading bacterium Massilia sp. from Antarctic soil.</title>
        <authorList>
            <person name="Sato K."/>
            <person name="Gomez-Fuentes C."/>
            <person name="Ahmad S.A."/>
            <person name="Zulkharnain A."/>
        </authorList>
    </citation>
    <scope>NUCLEOTIDE SEQUENCE</scope>
    <source>
        <strain evidence="2">N-3</strain>
    </source>
</reference>
<keyword evidence="1" id="KW-0732">Signal</keyword>
<evidence type="ECO:0000313" key="3">
    <source>
        <dbReference type="Proteomes" id="UP001163336"/>
    </source>
</evidence>
<gene>
    <name evidence="2" type="ORF">MasN3_10020</name>
</gene>
<protein>
    <submittedName>
        <fullName evidence="2">Uncharacterized protein</fullName>
    </submittedName>
</protein>
<proteinExistence type="predicted"/>